<name>A7I5I5_METB6</name>
<dbReference type="GeneID" id="5410163"/>
<dbReference type="NCBIfam" id="TIGR00072">
    <property type="entry name" value="hydrog_prot"/>
    <property type="match status" value="1"/>
</dbReference>
<keyword evidence="3" id="KW-0064">Aspartyl protease</keyword>
<dbReference type="InterPro" id="IPR000671">
    <property type="entry name" value="Peptidase_A31"/>
</dbReference>
<dbReference type="CDD" id="cd06064">
    <property type="entry name" value="H2MP_F420-Reduc"/>
    <property type="match status" value="1"/>
</dbReference>
<dbReference type="HOGENOM" id="CLU_099037_0_2_2"/>
<dbReference type="GO" id="GO:0004190">
    <property type="term" value="F:aspartic-type endopeptidase activity"/>
    <property type="evidence" value="ECO:0007669"/>
    <property type="project" value="UniProtKB-KW"/>
</dbReference>
<keyword evidence="2 5" id="KW-0645">Protease</keyword>
<evidence type="ECO:0000256" key="3">
    <source>
        <dbReference type="ARBA" id="ARBA00022750"/>
    </source>
</evidence>
<evidence type="ECO:0000256" key="2">
    <source>
        <dbReference type="ARBA" id="ARBA00022670"/>
    </source>
</evidence>
<proteinExistence type="inferred from homology"/>
<dbReference type="EMBL" id="CP000780">
    <property type="protein sequence ID" value="ABS54996.1"/>
    <property type="molecule type" value="Genomic_DNA"/>
</dbReference>
<organism evidence="5 6">
    <name type="scientific">Methanoregula boonei (strain DSM 21154 / JCM 14090 / 6A8)</name>
    <dbReference type="NCBI Taxonomy" id="456442"/>
    <lineage>
        <taxon>Archaea</taxon>
        <taxon>Methanobacteriati</taxon>
        <taxon>Methanobacteriota</taxon>
        <taxon>Stenosarchaea group</taxon>
        <taxon>Methanomicrobia</taxon>
        <taxon>Methanomicrobiales</taxon>
        <taxon>Methanoregulaceae</taxon>
        <taxon>Methanoregula</taxon>
    </lineage>
</organism>
<sequence>MMQSEIVIVGCGNPLFGDDGFGPAVIEEMEKLILPDNVTIQDGGAGAPHFIFNFLDPEVTKKLVVVDISDFNAKPGSISKISGDTLKPGAYIDPHSWDGVDQLCRISAKIDTTVVMCQPAKAIKKGDADVEIGLSEDVKNAIPKAIQVILETIGVDYGTTINLQKEGSQRGAAETCGHQER</sequence>
<accession>A7I5I5</accession>
<dbReference type="PANTHER" id="PTHR30302">
    <property type="entry name" value="HYDROGENASE 1 MATURATION PROTEASE"/>
    <property type="match status" value="1"/>
</dbReference>
<dbReference type="GO" id="GO:0008047">
    <property type="term" value="F:enzyme activator activity"/>
    <property type="evidence" value="ECO:0007669"/>
    <property type="project" value="InterPro"/>
</dbReference>
<evidence type="ECO:0000256" key="1">
    <source>
        <dbReference type="ARBA" id="ARBA00006814"/>
    </source>
</evidence>
<dbReference type="SUPFAM" id="SSF53163">
    <property type="entry name" value="HybD-like"/>
    <property type="match status" value="1"/>
</dbReference>
<dbReference type="Proteomes" id="UP000002408">
    <property type="component" value="Chromosome"/>
</dbReference>
<dbReference type="KEGG" id="mbn:Mboo_0478"/>
<reference evidence="6" key="1">
    <citation type="journal article" date="2015" name="Microbiology">
        <title>Genome of Methanoregula boonei 6A8 reveals adaptations to oligotrophic peatland environments.</title>
        <authorList>
            <person name="Braeuer S."/>
            <person name="Cadillo-Quiroz H."/>
            <person name="Kyrpides N."/>
            <person name="Woyke T."/>
            <person name="Goodwin L."/>
            <person name="Detter C."/>
            <person name="Podell S."/>
            <person name="Yavitt J.B."/>
            <person name="Zinder S.H."/>
        </authorList>
    </citation>
    <scope>NUCLEOTIDE SEQUENCE [LARGE SCALE GENOMIC DNA]</scope>
    <source>
        <strain evidence="6">DSM 21154 / JCM 14090 / 6A8</strain>
    </source>
</reference>
<dbReference type="RefSeq" id="WP_012106015.1">
    <property type="nucleotide sequence ID" value="NC_009712.1"/>
</dbReference>
<dbReference type="NCBIfam" id="TIGR00130">
    <property type="entry name" value="frhD"/>
    <property type="match status" value="1"/>
</dbReference>
<dbReference type="InterPro" id="IPR004411">
    <property type="entry name" value="Pept_A31_F420-red_hyd_d"/>
</dbReference>
<protein>
    <submittedName>
        <fullName evidence="5">Hydrogenase maturation protease</fullName>
    </submittedName>
</protein>
<comment type="similarity">
    <text evidence="1">Belongs to the peptidase A31 family.</text>
</comment>
<dbReference type="Pfam" id="PF01750">
    <property type="entry name" value="HycI"/>
    <property type="match status" value="1"/>
</dbReference>
<evidence type="ECO:0000313" key="6">
    <source>
        <dbReference type="Proteomes" id="UP000002408"/>
    </source>
</evidence>
<evidence type="ECO:0000256" key="4">
    <source>
        <dbReference type="ARBA" id="ARBA00022801"/>
    </source>
</evidence>
<dbReference type="eggNOG" id="arCOG04429">
    <property type="taxonomic scope" value="Archaea"/>
</dbReference>
<dbReference type="AlphaFoldDB" id="A7I5I5"/>
<dbReference type="Gene3D" id="3.40.50.1450">
    <property type="entry name" value="HybD-like"/>
    <property type="match status" value="1"/>
</dbReference>
<keyword evidence="4" id="KW-0378">Hydrolase</keyword>
<keyword evidence="6" id="KW-1185">Reference proteome</keyword>
<dbReference type="STRING" id="456442.Mboo_0478"/>
<dbReference type="InterPro" id="IPR023430">
    <property type="entry name" value="Pept_HybD-like_dom_sf"/>
</dbReference>
<dbReference type="PANTHER" id="PTHR30302:SF1">
    <property type="entry name" value="HYDROGENASE 2 MATURATION PROTEASE"/>
    <property type="match status" value="1"/>
</dbReference>
<evidence type="ECO:0000313" key="5">
    <source>
        <dbReference type="EMBL" id="ABS54996.1"/>
    </source>
</evidence>
<dbReference type="GO" id="GO:0016485">
    <property type="term" value="P:protein processing"/>
    <property type="evidence" value="ECO:0007669"/>
    <property type="project" value="TreeGrafter"/>
</dbReference>
<gene>
    <name evidence="5" type="ordered locus">Mboo_0478</name>
</gene>
<dbReference type="OrthoDB" id="85598at2157"/>
<dbReference type="PRINTS" id="PR00446">
    <property type="entry name" value="HYDRGNUPTAKE"/>
</dbReference>